<proteinExistence type="inferred from homology"/>
<organism evidence="9 10">
    <name type="scientific">Harryflintia acetispora</name>
    <dbReference type="NCBI Taxonomy" id="1849041"/>
    <lineage>
        <taxon>Bacteria</taxon>
        <taxon>Bacillati</taxon>
        <taxon>Bacillota</taxon>
        <taxon>Clostridia</taxon>
        <taxon>Eubacteriales</taxon>
        <taxon>Oscillospiraceae</taxon>
        <taxon>Harryflintia</taxon>
    </lineage>
</organism>
<keyword evidence="4 6" id="KW-0464">Manganese</keyword>
<dbReference type="AlphaFoldDB" id="A0A9X8Y946"/>
<comment type="catalytic activity">
    <reaction evidence="5 6">
        <text>adenine + H2O + H(+) = hypoxanthine + NH4(+)</text>
        <dbReference type="Rhea" id="RHEA:23688"/>
        <dbReference type="ChEBI" id="CHEBI:15377"/>
        <dbReference type="ChEBI" id="CHEBI:15378"/>
        <dbReference type="ChEBI" id="CHEBI:16708"/>
        <dbReference type="ChEBI" id="CHEBI:17368"/>
        <dbReference type="ChEBI" id="CHEBI:28938"/>
        <dbReference type="EC" id="3.5.4.2"/>
    </reaction>
</comment>
<dbReference type="NCBIfam" id="TIGR01178">
    <property type="entry name" value="ade"/>
    <property type="match status" value="1"/>
</dbReference>
<dbReference type="Proteomes" id="UP000294682">
    <property type="component" value="Unassembled WGS sequence"/>
</dbReference>
<evidence type="ECO:0000256" key="2">
    <source>
        <dbReference type="ARBA" id="ARBA00012782"/>
    </source>
</evidence>
<accession>A0A9X8Y946</accession>
<dbReference type="PANTHER" id="PTHR11113">
    <property type="entry name" value="N-ACETYLGLUCOSAMINE-6-PHOSPHATE DEACETYLASE"/>
    <property type="match status" value="1"/>
</dbReference>
<evidence type="ECO:0000313" key="9">
    <source>
        <dbReference type="EMBL" id="TCL44580.1"/>
    </source>
</evidence>
<keyword evidence="10" id="KW-1185">Reference proteome</keyword>
<evidence type="ECO:0000259" key="7">
    <source>
        <dbReference type="Pfam" id="PF01979"/>
    </source>
</evidence>
<comment type="cofactor">
    <cofactor evidence="6">
        <name>Mn(2+)</name>
        <dbReference type="ChEBI" id="CHEBI:29035"/>
    </cofactor>
</comment>
<comment type="caution">
    <text evidence="9">The sequence shown here is derived from an EMBL/GenBank/DDBJ whole genome shotgun (WGS) entry which is preliminary data.</text>
</comment>
<feature type="domain" description="Adenine deaminase C-terminal" evidence="8">
    <location>
        <begin position="400"/>
        <end position="559"/>
    </location>
</feature>
<keyword evidence="3 6" id="KW-0378">Hydrolase</keyword>
<evidence type="ECO:0000256" key="4">
    <source>
        <dbReference type="ARBA" id="ARBA00023211"/>
    </source>
</evidence>
<dbReference type="SUPFAM" id="SSF51556">
    <property type="entry name" value="Metallo-dependent hydrolases"/>
    <property type="match status" value="1"/>
</dbReference>
<dbReference type="InterPro" id="IPR011059">
    <property type="entry name" value="Metal-dep_hydrolase_composite"/>
</dbReference>
<evidence type="ECO:0000256" key="5">
    <source>
        <dbReference type="ARBA" id="ARBA00047720"/>
    </source>
</evidence>
<dbReference type="EMBL" id="SLUK01000002">
    <property type="protein sequence ID" value="TCL44580.1"/>
    <property type="molecule type" value="Genomic_DNA"/>
</dbReference>
<dbReference type="Gene3D" id="2.30.40.10">
    <property type="entry name" value="Urease, subunit C, domain 1"/>
    <property type="match status" value="1"/>
</dbReference>
<evidence type="ECO:0000256" key="1">
    <source>
        <dbReference type="ARBA" id="ARBA00006773"/>
    </source>
</evidence>
<dbReference type="InterPro" id="IPR006680">
    <property type="entry name" value="Amidohydro-rel"/>
</dbReference>
<dbReference type="RefSeq" id="WP_286170701.1">
    <property type="nucleotide sequence ID" value="NZ_SLUK01000002.1"/>
</dbReference>
<dbReference type="InterPro" id="IPR006679">
    <property type="entry name" value="Adenine_deam"/>
</dbReference>
<dbReference type="Pfam" id="PF01979">
    <property type="entry name" value="Amidohydro_1"/>
    <property type="match status" value="1"/>
</dbReference>
<name>A0A9X8Y946_9FIRM</name>
<feature type="domain" description="Amidohydrolase-related" evidence="7">
    <location>
        <begin position="64"/>
        <end position="347"/>
    </location>
</feature>
<gene>
    <name evidence="6" type="primary">ade</name>
    <name evidence="9" type="ORF">EDD78_102204</name>
</gene>
<dbReference type="SUPFAM" id="SSF51338">
    <property type="entry name" value="Composite domain of metallo-dependent hydrolases"/>
    <property type="match status" value="1"/>
</dbReference>
<dbReference type="EC" id="3.5.4.2" evidence="2 6"/>
<dbReference type="PANTHER" id="PTHR11113:SF2">
    <property type="entry name" value="ADENINE DEAMINASE"/>
    <property type="match status" value="1"/>
</dbReference>
<dbReference type="GO" id="GO:0006146">
    <property type="term" value="P:adenine catabolic process"/>
    <property type="evidence" value="ECO:0007669"/>
    <property type="project" value="InterPro"/>
</dbReference>
<evidence type="ECO:0000256" key="6">
    <source>
        <dbReference type="HAMAP-Rule" id="MF_01518"/>
    </source>
</evidence>
<dbReference type="Pfam" id="PF13382">
    <property type="entry name" value="Adenine_deam_C"/>
    <property type="match status" value="1"/>
</dbReference>
<protein>
    <recommendedName>
        <fullName evidence="2 6">Adenine deaminase</fullName>
        <shortName evidence="6">Adenase</shortName>
        <shortName evidence="6">Adenine aminase</shortName>
        <ecNumber evidence="2 6">3.5.4.2</ecNumber>
    </recommendedName>
</protein>
<dbReference type="InterPro" id="IPR026912">
    <property type="entry name" value="Adenine_deam_C"/>
</dbReference>
<evidence type="ECO:0000256" key="3">
    <source>
        <dbReference type="ARBA" id="ARBA00022801"/>
    </source>
</evidence>
<reference evidence="9 10" key="1">
    <citation type="submission" date="2019-03" db="EMBL/GenBank/DDBJ databases">
        <title>Genomic Encyclopedia of Type Strains, Phase IV (KMG-IV): sequencing the most valuable type-strain genomes for metagenomic binning, comparative biology and taxonomic classification.</title>
        <authorList>
            <person name="Goeker M."/>
        </authorList>
    </citation>
    <scope>NUCLEOTIDE SEQUENCE [LARGE SCALE GENOMIC DNA]</scope>
    <source>
        <strain evidence="9 10">DSM 100433</strain>
    </source>
</reference>
<dbReference type="CDD" id="cd01295">
    <property type="entry name" value="AdeC"/>
    <property type="match status" value="1"/>
</dbReference>
<sequence>MTIDRESIAAAMGEALAPLVLKNATVLNVYTGELLESDVAIRDGIILGVGRYQGEREVDLSGRYLVPGFLDAHMHIESSMTTPARLAGEILPWGTTTVIADPHEVANVSGLTGIEYFLDEAEGLPLHIYIMLPSCVPCTPFETSGAVLGAEELLRLKGQEGVLGLGEMMDYVGVVQCDEEVHRKLAAFRDGIIDGHAPLLTGNAVQAYRLSGIATDHECSREDEVLEKLRAGFYLLVREGSAAKNLEAILRAVQKNGLGYDRLAFCTDDKHLEDISREGHISHNIRRAIGFGVPAVQAYRMATLNPAQIYGLRQLGAIAPGCRADLVVLDDLERVKIHSVYCGGKLVSERGSAERLTGAPCPAALLDTVKVAPVNEQDLRLPLGRNPTPVIGLIPGQIGTSCLLEEVGQEGDCFQADRVYQKIAVVERHHASGRVGVGIVKGFSVHGAIATTVAHDSHNLIVIGDNDRDMLCAIRELCRCEGGYTLVQDGRVVDTLPLPICGLISDEEPAAVKERIADMTLEAHRMGVPEGFEPFITMSFLALPVIPEIRITDKGVFDSLHYRFIKN</sequence>
<dbReference type="HAMAP" id="MF_01518">
    <property type="entry name" value="Adenine_deamin"/>
    <property type="match status" value="1"/>
</dbReference>
<evidence type="ECO:0000259" key="8">
    <source>
        <dbReference type="Pfam" id="PF13382"/>
    </source>
</evidence>
<dbReference type="Gene3D" id="3.20.20.140">
    <property type="entry name" value="Metal-dependent hydrolases"/>
    <property type="match status" value="1"/>
</dbReference>
<comment type="similarity">
    <text evidence="1 6">Belongs to the metallo-dependent hydrolases superfamily. Adenine deaminase family.</text>
</comment>
<dbReference type="InterPro" id="IPR032466">
    <property type="entry name" value="Metal_Hydrolase"/>
</dbReference>
<evidence type="ECO:0000313" key="10">
    <source>
        <dbReference type="Proteomes" id="UP000294682"/>
    </source>
</evidence>
<dbReference type="GO" id="GO:0000034">
    <property type="term" value="F:adenine deaminase activity"/>
    <property type="evidence" value="ECO:0007669"/>
    <property type="project" value="UniProtKB-UniRule"/>
</dbReference>